<keyword evidence="2" id="KW-0812">Transmembrane</keyword>
<dbReference type="EMBL" id="MGAF01000001">
    <property type="protein sequence ID" value="OGK42969.1"/>
    <property type="molecule type" value="Genomic_DNA"/>
</dbReference>
<comment type="caution">
    <text evidence="3">The sequence shown here is derived from an EMBL/GenBank/DDBJ whole genome shotgun (WGS) entry which is preliminary data.</text>
</comment>
<dbReference type="AlphaFoldDB" id="A0A1F7IHY5"/>
<protein>
    <submittedName>
        <fullName evidence="3">Uncharacterized protein</fullName>
    </submittedName>
</protein>
<evidence type="ECO:0000313" key="3">
    <source>
        <dbReference type="EMBL" id="OGK42969.1"/>
    </source>
</evidence>
<name>A0A1F7IHY5_9BACT</name>
<evidence type="ECO:0000256" key="1">
    <source>
        <dbReference type="SAM" id="MobiDB-lite"/>
    </source>
</evidence>
<proteinExistence type="predicted"/>
<feature type="transmembrane region" description="Helical" evidence="2">
    <location>
        <begin position="33"/>
        <end position="54"/>
    </location>
</feature>
<feature type="region of interest" description="Disordered" evidence="1">
    <location>
        <begin position="176"/>
        <end position="204"/>
    </location>
</feature>
<organism evidence="3 4">
    <name type="scientific">Candidatus Roizmanbacteria bacterium RIFCSPLOWO2_01_FULL_35_13</name>
    <dbReference type="NCBI Taxonomy" id="1802055"/>
    <lineage>
        <taxon>Bacteria</taxon>
        <taxon>Candidatus Roizmaniibacteriota</taxon>
    </lineage>
</organism>
<feature type="region of interest" description="Disordered" evidence="1">
    <location>
        <begin position="1"/>
        <end position="23"/>
    </location>
</feature>
<sequence>MQNFTPLNINKFKIPDKPRQQTPNTAIVKRPSYVPQVIFAAALVLTLGVSVYFYQQYQKNPGQLALASTDPNQKLINLLEKLVILPADETPTIGTVTDRSQLPSQFLFKNAENGDKILVYTQAKKAILYRPSLNKIVEMGPVAETSDVSGASTSSAELEPTTFPSRSVTGRIIFNPVTQTPTFPPSSEPAADPFYPSPTTTSTP</sequence>
<reference evidence="3 4" key="1">
    <citation type="journal article" date="2016" name="Nat. Commun.">
        <title>Thousands of microbial genomes shed light on interconnected biogeochemical processes in an aquifer system.</title>
        <authorList>
            <person name="Anantharaman K."/>
            <person name="Brown C.T."/>
            <person name="Hug L.A."/>
            <person name="Sharon I."/>
            <person name="Castelle C.J."/>
            <person name="Probst A.J."/>
            <person name="Thomas B.C."/>
            <person name="Singh A."/>
            <person name="Wilkins M.J."/>
            <person name="Karaoz U."/>
            <person name="Brodie E.L."/>
            <person name="Williams K.H."/>
            <person name="Hubbard S.S."/>
            <person name="Banfield J.F."/>
        </authorList>
    </citation>
    <scope>NUCLEOTIDE SEQUENCE [LARGE SCALE GENOMIC DNA]</scope>
</reference>
<keyword evidence="2" id="KW-0472">Membrane</keyword>
<accession>A0A1F7IHY5</accession>
<gene>
    <name evidence="3" type="ORF">A3A74_05880</name>
</gene>
<evidence type="ECO:0000256" key="2">
    <source>
        <dbReference type="SAM" id="Phobius"/>
    </source>
</evidence>
<keyword evidence="2" id="KW-1133">Transmembrane helix</keyword>
<evidence type="ECO:0000313" key="4">
    <source>
        <dbReference type="Proteomes" id="UP000179270"/>
    </source>
</evidence>
<dbReference type="Proteomes" id="UP000179270">
    <property type="component" value="Unassembled WGS sequence"/>
</dbReference>